<evidence type="ECO:0000256" key="3">
    <source>
        <dbReference type="ARBA" id="ARBA00023237"/>
    </source>
</evidence>
<dbReference type="SUPFAM" id="SSF103088">
    <property type="entry name" value="OmpA-like"/>
    <property type="match status" value="1"/>
</dbReference>
<sequence>MKKYIKKSVITFLSVIVVFGFINCTAVKNANNKQKGAVIGAAGGAILGAIIGNNVGKGGNGELGAVIGGVIGGGAGVLIGNKMDKQAQKIEEEIPGAEVERVDDGIVITFDEGSGVYFDTNKYNINAASQITLNKLIGVFKEYPDTNILVVGHTDSAGDANYNMTLSKNRAYAVTGYFKNKGLSSGRFTTNWFGETQPKHDNSTVEGRAKNRRVNIAILPNEKMIKEAKAQANN</sequence>
<dbReference type="OrthoDB" id="9782229at2"/>
<dbReference type="RefSeq" id="WP_135876021.1">
    <property type="nucleotide sequence ID" value="NZ_SRSO01000005.1"/>
</dbReference>
<accession>A0A4S1E0B3</accession>
<dbReference type="PANTHER" id="PTHR30329">
    <property type="entry name" value="STATOR ELEMENT OF FLAGELLAR MOTOR COMPLEX"/>
    <property type="match status" value="1"/>
</dbReference>
<dbReference type="Gene3D" id="3.30.1330.60">
    <property type="entry name" value="OmpA-like domain"/>
    <property type="match status" value="1"/>
</dbReference>
<evidence type="ECO:0000313" key="7">
    <source>
        <dbReference type="Proteomes" id="UP000307602"/>
    </source>
</evidence>
<dbReference type="PRINTS" id="PR01021">
    <property type="entry name" value="OMPADOMAIN"/>
</dbReference>
<dbReference type="PROSITE" id="PS51123">
    <property type="entry name" value="OMPA_2"/>
    <property type="match status" value="1"/>
</dbReference>
<evidence type="ECO:0000259" key="5">
    <source>
        <dbReference type="PROSITE" id="PS51123"/>
    </source>
</evidence>
<feature type="domain" description="OmpA-like" evidence="5">
    <location>
        <begin position="105"/>
        <end position="222"/>
    </location>
</feature>
<dbReference type="PANTHER" id="PTHR30329:SF21">
    <property type="entry name" value="LIPOPROTEIN YIAD-RELATED"/>
    <property type="match status" value="1"/>
</dbReference>
<keyword evidence="2 4" id="KW-0472">Membrane</keyword>
<keyword evidence="7" id="KW-1185">Reference proteome</keyword>
<keyword evidence="3" id="KW-0998">Cell outer membrane</keyword>
<evidence type="ECO:0000256" key="1">
    <source>
        <dbReference type="ARBA" id="ARBA00004442"/>
    </source>
</evidence>
<dbReference type="EMBL" id="SRSO01000005">
    <property type="protein sequence ID" value="TGV03723.1"/>
    <property type="molecule type" value="Genomic_DNA"/>
</dbReference>
<dbReference type="Pfam" id="PF00691">
    <property type="entry name" value="OmpA"/>
    <property type="match status" value="1"/>
</dbReference>
<dbReference type="Proteomes" id="UP000307602">
    <property type="component" value="Unassembled WGS sequence"/>
</dbReference>
<comment type="caution">
    <text evidence="6">The sequence shown here is derived from an EMBL/GenBank/DDBJ whole genome shotgun (WGS) entry which is preliminary data.</text>
</comment>
<dbReference type="AlphaFoldDB" id="A0A4S1E0B3"/>
<protein>
    <submittedName>
        <fullName evidence="6">OmpA family protein</fullName>
    </submittedName>
</protein>
<comment type="subcellular location">
    <subcellularLocation>
        <location evidence="1">Cell outer membrane</location>
    </subcellularLocation>
</comment>
<evidence type="ECO:0000256" key="4">
    <source>
        <dbReference type="PROSITE-ProRule" id="PRU00473"/>
    </source>
</evidence>
<evidence type="ECO:0000256" key="2">
    <source>
        <dbReference type="ARBA" id="ARBA00023136"/>
    </source>
</evidence>
<reference evidence="6 7" key="1">
    <citation type="submission" date="2019-04" db="EMBL/GenBank/DDBJ databases">
        <authorList>
            <person name="Liu A."/>
        </authorList>
    </citation>
    <scope>NUCLEOTIDE SEQUENCE [LARGE SCALE GENOMIC DNA]</scope>
    <source>
        <strain evidence="6 7">RZ03</strain>
    </source>
</reference>
<name>A0A4S1E0B3_9FLAO</name>
<gene>
    <name evidence="6" type="ORF">EM932_04740</name>
</gene>
<dbReference type="InterPro" id="IPR036737">
    <property type="entry name" value="OmpA-like_sf"/>
</dbReference>
<evidence type="ECO:0000313" key="6">
    <source>
        <dbReference type="EMBL" id="TGV03723.1"/>
    </source>
</evidence>
<proteinExistence type="predicted"/>
<organism evidence="6 7">
    <name type="scientific">Flavivirga rizhaonensis</name>
    <dbReference type="NCBI Taxonomy" id="2559571"/>
    <lineage>
        <taxon>Bacteria</taxon>
        <taxon>Pseudomonadati</taxon>
        <taxon>Bacteroidota</taxon>
        <taxon>Flavobacteriia</taxon>
        <taxon>Flavobacteriales</taxon>
        <taxon>Flavobacteriaceae</taxon>
        <taxon>Flavivirga</taxon>
    </lineage>
</organism>
<dbReference type="InterPro" id="IPR039567">
    <property type="entry name" value="Gly-zipper"/>
</dbReference>
<dbReference type="GO" id="GO:0009279">
    <property type="term" value="C:cell outer membrane"/>
    <property type="evidence" value="ECO:0007669"/>
    <property type="project" value="UniProtKB-SubCell"/>
</dbReference>
<dbReference type="InterPro" id="IPR006665">
    <property type="entry name" value="OmpA-like"/>
</dbReference>
<dbReference type="InterPro" id="IPR050330">
    <property type="entry name" value="Bact_OuterMem_StrucFunc"/>
</dbReference>
<dbReference type="InterPro" id="IPR006664">
    <property type="entry name" value="OMP_bac"/>
</dbReference>
<dbReference type="Pfam" id="PF13488">
    <property type="entry name" value="Gly-zipper_Omp"/>
    <property type="match status" value="1"/>
</dbReference>
<dbReference type="CDD" id="cd07185">
    <property type="entry name" value="OmpA_C-like"/>
    <property type="match status" value="1"/>
</dbReference>